<organism evidence="2 3">
    <name type="scientific">Luteimonas viscosa</name>
    <dbReference type="NCBI Taxonomy" id="1132694"/>
    <lineage>
        <taxon>Bacteria</taxon>
        <taxon>Pseudomonadati</taxon>
        <taxon>Pseudomonadota</taxon>
        <taxon>Gammaproteobacteria</taxon>
        <taxon>Lysobacterales</taxon>
        <taxon>Lysobacteraceae</taxon>
        <taxon>Luteimonas</taxon>
    </lineage>
</organism>
<sequence length="107" mass="11509">MRLVPAAIAALLLLASTSSVAGDGGGAAEVRSGETPEAAIVIDAKSSAEGVPLEYRWIERNLPDSKIERQALVNNGGKIYDRFDVVLPSGEKRSVYFDITKYFGKRP</sequence>
<evidence type="ECO:0000313" key="2">
    <source>
        <dbReference type="EMBL" id="TYT26725.1"/>
    </source>
</evidence>
<protein>
    <submittedName>
        <fullName evidence="2">Uncharacterized protein</fullName>
    </submittedName>
</protein>
<dbReference type="OrthoDB" id="686440at2"/>
<dbReference type="Proteomes" id="UP000324973">
    <property type="component" value="Unassembled WGS sequence"/>
</dbReference>
<dbReference type="RefSeq" id="WP_149103280.1">
    <property type="nucleotide sequence ID" value="NZ_VTFT01000001.1"/>
</dbReference>
<proteinExistence type="predicted"/>
<evidence type="ECO:0000313" key="3">
    <source>
        <dbReference type="Proteomes" id="UP000324973"/>
    </source>
</evidence>
<reference evidence="2 3" key="1">
    <citation type="submission" date="2019-08" db="EMBL/GenBank/DDBJ databases">
        <title>Luteimonas viscosus sp. nov., isolated from soil of a sunflower field.</title>
        <authorList>
            <person name="Jianli Z."/>
            <person name="Ying Z."/>
        </authorList>
    </citation>
    <scope>NUCLEOTIDE SEQUENCE [LARGE SCALE GENOMIC DNA]</scope>
    <source>
        <strain evidence="2 3">XBU10</strain>
    </source>
</reference>
<dbReference type="AlphaFoldDB" id="A0A5D4XRY5"/>
<keyword evidence="1" id="KW-0732">Signal</keyword>
<gene>
    <name evidence="2" type="ORF">FZO89_10900</name>
</gene>
<feature type="chain" id="PRO_5022714804" evidence="1">
    <location>
        <begin position="22"/>
        <end position="107"/>
    </location>
</feature>
<name>A0A5D4XRY5_9GAMM</name>
<feature type="signal peptide" evidence="1">
    <location>
        <begin position="1"/>
        <end position="21"/>
    </location>
</feature>
<accession>A0A5D4XRY5</accession>
<keyword evidence="3" id="KW-1185">Reference proteome</keyword>
<evidence type="ECO:0000256" key="1">
    <source>
        <dbReference type="SAM" id="SignalP"/>
    </source>
</evidence>
<dbReference type="EMBL" id="VTFT01000001">
    <property type="protein sequence ID" value="TYT26725.1"/>
    <property type="molecule type" value="Genomic_DNA"/>
</dbReference>
<comment type="caution">
    <text evidence="2">The sequence shown here is derived from an EMBL/GenBank/DDBJ whole genome shotgun (WGS) entry which is preliminary data.</text>
</comment>